<gene>
    <name evidence="3" type="ORF">METZ01_LOCUS3919</name>
</gene>
<protein>
    <recommendedName>
        <fullName evidence="2">4Fe-4S ferredoxin-type domain-containing protein</fullName>
    </recommendedName>
</protein>
<dbReference type="GO" id="GO:0008616">
    <property type="term" value="P:tRNA queuosine(34) biosynthetic process"/>
    <property type="evidence" value="ECO:0007669"/>
    <property type="project" value="InterPro"/>
</dbReference>
<dbReference type="EMBL" id="UINC01000204">
    <property type="protein sequence ID" value="SUZ51065.1"/>
    <property type="molecule type" value="Genomic_DNA"/>
</dbReference>
<dbReference type="SUPFAM" id="SSF54862">
    <property type="entry name" value="4Fe-4S ferredoxins"/>
    <property type="match status" value="1"/>
</dbReference>
<dbReference type="Gene3D" id="3.30.70.20">
    <property type="match status" value="1"/>
</dbReference>
<organism evidence="3">
    <name type="scientific">marine metagenome</name>
    <dbReference type="NCBI Taxonomy" id="408172"/>
    <lineage>
        <taxon>unclassified sequences</taxon>
        <taxon>metagenomes</taxon>
        <taxon>ecological metagenomes</taxon>
    </lineage>
</organism>
<dbReference type="SUPFAM" id="SSF48371">
    <property type="entry name" value="ARM repeat"/>
    <property type="match status" value="1"/>
</dbReference>
<dbReference type="InterPro" id="IPR004453">
    <property type="entry name" value="QueG"/>
</dbReference>
<dbReference type="InterPro" id="IPR016024">
    <property type="entry name" value="ARM-type_fold"/>
</dbReference>
<dbReference type="Gene3D" id="1.25.10.10">
    <property type="entry name" value="Leucine-rich Repeat Variant"/>
    <property type="match status" value="1"/>
</dbReference>
<evidence type="ECO:0000313" key="3">
    <source>
        <dbReference type="EMBL" id="SUZ51065.1"/>
    </source>
</evidence>
<reference evidence="3" key="1">
    <citation type="submission" date="2018-05" db="EMBL/GenBank/DDBJ databases">
        <authorList>
            <person name="Lanie J.A."/>
            <person name="Ng W.-L."/>
            <person name="Kazmierczak K.M."/>
            <person name="Andrzejewski T.M."/>
            <person name="Davidsen T.M."/>
            <person name="Wayne K.J."/>
            <person name="Tettelin H."/>
            <person name="Glass J.I."/>
            <person name="Rusch D."/>
            <person name="Podicherti R."/>
            <person name="Tsui H.-C.T."/>
            <person name="Winkler M.E."/>
        </authorList>
    </citation>
    <scope>NUCLEOTIDE SEQUENCE</scope>
</reference>
<keyword evidence="1" id="KW-0004">4Fe-4S</keyword>
<dbReference type="InterPro" id="IPR017896">
    <property type="entry name" value="4Fe4S_Fe-S-bd"/>
</dbReference>
<dbReference type="Pfam" id="PF13484">
    <property type="entry name" value="Fer4_16"/>
    <property type="match status" value="1"/>
</dbReference>
<keyword evidence="1" id="KW-0411">Iron-sulfur</keyword>
<keyword evidence="1" id="KW-0479">Metal-binding</keyword>
<dbReference type="PANTHER" id="PTHR30002:SF4">
    <property type="entry name" value="EPOXYQUEUOSINE REDUCTASE"/>
    <property type="match status" value="1"/>
</dbReference>
<dbReference type="Pfam" id="PF13646">
    <property type="entry name" value="HEAT_2"/>
    <property type="match status" value="1"/>
</dbReference>
<dbReference type="PANTHER" id="PTHR30002">
    <property type="entry name" value="EPOXYQUEUOSINE REDUCTASE"/>
    <property type="match status" value="1"/>
</dbReference>
<sequence length="368" mass="39345">MEESAHLLKADLLALGRSVGLDAVGVTGAEPFPEVRSELERRRAEGLHGGMQFTFRNPARSTDPRRILEGARSILVGARRTPAPCLADVGAGRLRIAAYARHDHYGALRAGLDHLADRLRADGWAARVVADDNALVDRAAAVRAGIGWYGRNANVLLPGRGSWFVLGAVVTDAALPPSDPVDEGCGTCRRCIDGCPTGAIVEPGVVDARRCLAWLVQAPGSIPRVYRKALGGRLYGCDDCQEVCPVGRSEVVADGTEDPTADVEAVDVLEADDHELLERFGRWYIAERDPRYLRRNALVALGNTAAGDDPTAVRLLVAFLADPDPILRSHAAWAASALGRHDLLGDLDDDGDPLVAEEMAVIRGRVGP</sequence>
<dbReference type="PROSITE" id="PS00198">
    <property type="entry name" value="4FE4S_FER_1"/>
    <property type="match status" value="1"/>
</dbReference>
<dbReference type="AlphaFoldDB" id="A0A381N974"/>
<accession>A0A381N974</accession>
<feature type="domain" description="4Fe-4S ferredoxin-type" evidence="2">
    <location>
        <begin position="174"/>
        <end position="205"/>
    </location>
</feature>
<evidence type="ECO:0000259" key="2">
    <source>
        <dbReference type="PROSITE" id="PS51379"/>
    </source>
</evidence>
<dbReference type="InterPro" id="IPR017900">
    <property type="entry name" value="4Fe4S_Fe_S_CS"/>
</dbReference>
<dbReference type="NCBIfam" id="TIGR00276">
    <property type="entry name" value="tRNA epoxyqueuosine(34) reductase QueG"/>
    <property type="match status" value="1"/>
</dbReference>
<dbReference type="GO" id="GO:0051539">
    <property type="term" value="F:4 iron, 4 sulfur cluster binding"/>
    <property type="evidence" value="ECO:0007669"/>
    <property type="project" value="UniProtKB-KW"/>
</dbReference>
<evidence type="ECO:0000256" key="1">
    <source>
        <dbReference type="ARBA" id="ARBA00022485"/>
    </source>
</evidence>
<dbReference type="InterPro" id="IPR011989">
    <property type="entry name" value="ARM-like"/>
</dbReference>
<proteinExistence type="predicted"/>
<dbReference type="PROSITE" id="PS51379">
    <property type="entry name" value="4FE4S_FER_2"/>
    <property type="match status" value="1"/>
</dbReference>
<keyword evidence="1" id="KW-0408">Iron</keyword>
<name>A0A381N974_9ZZZZ</name>
<dbReference type="GO" id="GO:0052693">
    <property type="term" value="F:epoxyqueuosine reductase activity"/>
    <property type="evidence" value="ECO:0007669"/>
    <property type="project" value="TreeGrafter"/>
</dbReference>